<dbReference type="AlphaFoldDB" id="A0A810PXW7"/>
<reference evidence="1" key="1">
    <citation type="submission" date="2020-09" db="EMBL/GenBank/DDBJ databases">
        <title>New species isolated from human feces.</title>
        <authorList>
            <person name="Kitahara M."/>
            <person name="Shigeno Y."/>
            <person name="Shime M."/>
            <person name="Matsumoto Y."/>
            <person name="Nakamura S."/>
            <person name="Motooka D."/>
            <person name="Fukuoka S."/>
            <person name="Nishikawa H."/>
            <person name="Benno Y."/>
        </authorList>
    </citation>
    <scope>NUCLEOTIDE SEQUENCE</scope>
    <source>
        <strain evidence="1">MM35</strain>
    </source>
</reference>
<organism evidence="1 2">
    <name type="scientific">Vescimonas fastidiosa</name>
    <dbReference type="NCBI Taxonomy" id="2714353"/>
    <lineage>
        <taxon>Bacteria</taxon>
        <taxon>Bacillati</taxon>
        <taxon>Bacillota</taxon>
        <taxon>Clostridia</taxon>
        <taxon>Eubacteriales</taxon>
        <taxon>Oscillospiraceae</taxon>
        <taxon>Vescimonas</taxon>
    </lineage>
</organism>
<gene>
    <name evidence="1" type="ORF">MM35RIKEN_11040</name>
</gene>
<sequence>MGKRGRVRLFFLLLAAVAAGWLVREAQLLREPAALTVPACDIAVDCRRVLLATSERLQSIVDRPDLAAWYGPYILDHAGQGFRGLWNIAPGDTVTVAARPYRCRFVITGWSDCGIRPKSGPLPAASLYLCTCVPGGREYEIYIVGLEPV</sequence>
<evidence type="ECO:0000313" key="1">
    <source>
        <dbReference type="EMBL" id="BCK78912.1"/>
    </source>
</evidence>
<keyword evidence="2" id="KW-1185">Reference proteome</keyword>
<dbReference type="EMBL" id="AP023415">
    <property type="protein sequence ID" value="BCK78912.1"/>
    <property type="molecule type" value="Genomic_DNA"/>
</dbReference>
<accession>A0A810PXW7</accession>
<proteinExistence type="predicted"/>
<protein>
    <submittedName>
        <fullName evidence="1">Uncharacterized protein</fullName>
    </submittedName>
</protein>
<dbReference type="Proteomes" id="UP000681343">
    <property type="component" value="Chromosome"/>
</dbReference>
<evidence type="ECO:0000313" key="2">
    <source>
        <dbReference type="Proteomes" id="UP000681343"/>
    </source>
</evidence>
<dbReference type="KEGG" id="vfa:MM35RIKEN_11040"/>
<dbReference type="RefSeq" id="WP_212819979.1">
    <property type="nucleotide sequence ID" value="NZ_AP023415.1"/>
</dbReference>
<name>A0A810PXW7_9FIRM</name>